<dbReference type="EnsemblPlants" id="Ma00_t02550.1">
    <property type="protein sequence ID" value="Ma00_p02550.1"/>
    <property type="gene ID" value="Ma00_g02550"/>
</dbReference>
<accession>A0A804HMM2</accession>
<name>A0A804HMM2_MUSAM</name>
<dbReference type="InParanoid" id="A0A804HMM2"/>
<proteinExistence type="predicted"/>
<protein>
    <submittedName>
        <fullName evidence="1">Uncharacterized protein</fullName>
    </submittedName>
</protein>
<dbReference type="AlphaFoldDB" id="A0A804HMM2"/>
<evidence type="ECO:0000313" key="1">
    <source>
        <dbReference type="EnsemblPlants" id="Ma00_p02550.1"/>
    </source>
</evidence>
<evidence type="ECO:0000313" key="2">
    <source>
        <dbReference type="Proteomes" id="UP000012960"/>
    </source>
</evidence>
<dbReference type="Proteomes" id="UP000012960">
    <property type="component" value="Unplaced"/>
</dbReference>
<dbReference type="Gramene" id="Ma00_t02550.1">
    <property type="protein sequence ID" value="Ma00_p02550.1"/>
    <property type="gene ID" value="Ma00_g02550"/>
</dbReference>
<sequence length="27" mass="3135">MVNQQAMLWLAWLVRNNKAGSIHVKLL</sequence>
<keyword evidence="2" id="KW-1185">Reference proteome</keyword>
<organism evidence="1 2">
    <name type="scientific">Musa acuminata subsp. malaccensis</name>
    <name type="common">Wild banana</name>
    <name type="synonym">Musa malaccensis</name>
    <dbReference type="NCBI Taxonomy" id="214687"/>
    <lineage>
        <taxon>Eukaryota</taxon>
        <taxon>Viridiplantae</taxon>
        <taxon>Streptophyta</taxon>
        <taxon>Embryophyta</taxon>
        <taxon>Tracheophyta</taxon>
        <taxon>Spermatophyta</taxon>
        <taxon>Magnoliopsida</taxon>
        <taxon>Liliopsida</taxon>
        <taxon>Zingiberales</taxon>
        <taxon>Musaceae</taxon>
        <taxon>Musa</taxon>
    </lineage>
</organism>
<reference evidence="1" key="1">
    <citation type="submission" date="2021-05" db="UniProtKB">
        <authorList>
            <consortium name="EnsemblPlants"/>
        </authorList>
    </citation>
    <scope>IDENTIFICATION</scope>
    <source>
        <strain evidence="1">subsp. malaccensis</strain>
    </source>
</reference>